<keyword evidence="9" id="KW-0812">Transmembrane</keyword>
<feature type="transmembrane region" description="Helical" evidence="9">
    <location>
        <begin position="321"/>
        <end position="340"/>
    </location>
</feature>
<feature type="transmembrane region" description="Helical" evidence="9">
    <location>
        <begin position="153"/>
        <end position="174"/>
    </location>
</feature>
<reference evidence="11 12" key="1">
    <citation type="submission" date="2017-07" db="EMBL/GenBank/DDBJ databases">
        <title>Amycolatopsis antarcticus sp. nov., isolated from the surface of an Antarcticus brown macroalga.</title>
        <authorList>
            <person name="Wang J."/>
            <person name="Leiva S."/>
            <person name="Huang J."/>
            <person name="Huang Y."/>
        </authorList>
    </citation>
    <scope>NUCLEOTIDE SEQUENCE [LARGE SCALE GENOMIC DNA]</scope>
    <source>
        <strain evidence="11 12">AU-G6</strain>
    </source>
</reference>
<sequence length="578" mass="59554">MPSVKNPSVRPSSVVQWLGIPGVVLLAAVVCDLLIVLTTGSSVGRGVLLLPGSLALAACALWSRSAPLAAAVTAVVLLGASTVLLNDAEVRAFPTLLRNITFGETVAGFILVTQCARLVRPLFAVGAIGGLVSVALFATEYRPPNLNWQGFDHIISLAAGSVLLLAAVITGIRLRAPDAPRPAQGFGAELLRDQWPLIGIFSVLLFVELTSVFDGSLLGLVVVLTSVVSATAAVLASRYAERGAMGVGVAMFGAVVITVVTDDSAYSAAAGIPPTQVLAGMAVVVALVRKVSAYRALAYIAALSALVAYCAAATTPRSLEPLAVSASLLLGISVAFGLFLRSRDSERRKTVESAVTDAQTAERMALARELHDVVAHHVTGIVVQAQAAQMVSGTDPSAAVDALGRIETAGTEALGAMRRLVGSMRGEPPAGTTTISEQATTDLTADLRRLVETASLGVPTEVTVDLPDAIPQEVARSTLRIVQESLTNVGKHAPGATVARVAVSPIGDELHVRIHNDDPAPGPGGRAAPGGSGGYGLVGMRERVELLDGRLSAGPHADGGWLVEAWLPCETVKPEGEQ</sequence>
<evidence type="ECO:0000256" key="4">
    <source>
        <dbReference type="ARBA" id="ARBA00022679"/>
    </source>
</evidence>
<dbReference type="InterPro" id="IPR036890">
    <property type="entry name" value="HATPase_C_sf"/>
</dbReference>
<evidence type="ECO:0000256" key="3">
    <source>
        <dbReference type="ARBA" id="ARBA00022553"/>
    </source>
</evidence>
<feature type="transmembrane region" description="Helical" evidence="9">
    <location>
        <begin position="266"/>
        <end position="289"/>
    </location>
</feature>
<evidence type="ECO:0000256" key="5">
    <source>
        <dbReference type="ARBA" id="ARBA00022741"/>
    </source>
</evidence>
<keyword evidence="9" id="KW-1133">Transmembrane helix</keyword>
<dbReference type="GO" id="GO:0016020">
    <property type="term" value="C:membrane"/>
    <property type="evidence" value="ECO:0007669"/>
    <property type="project" value="InterPro"/>
</dbReference>
<evidence type="ECO:0000256" key="6">
    <source>
        <dbReference type="ARBA" id="ARBA00022777"/>
    </source>
</evidence>
<feature type="domain" description="Signal transduction histidine kinase subgroup 3 dimerisation and phosphoacceptor" evidence="10">
    <location>
        <begin position="362"/>
        <end position="427"/>
    </location>
</feature>
<evidence type="ECO:0000256" key="2">
    <source>
        <dbReference type="ARBA" id="ARBA00012438"/>
    </source>
</evidence>
<evidence type="ECO:0000313" key="12">
    <source>
        <dbReference type="Proteomes" id="UP000242444"/>
    </source>
</evidence>
<proteinExistence type="predicted"/>
<dbReference type="EC" id="2.7.13.3" evidence="2"/>
<feature type="transmembrane region" description="Helical" evidence="9">
    <location>
        <begin position="195"/>
        <end position="213"/>
    </location>
</feature>
<feature type="transmembrane region" description="Helical" evidence="9">
    <location>
        <begin position="243"/>
        <end position="260"/>
    </location>
</feature>
<gene>
    <name evidence="11" type="ORF">CFN78_14095</name>
</gene>
<dbReference type="RefSeq" id="WP_094863221.1">
    <property type="nucleotide sequence ID" value="NZ_NKYE01000007.1"/>
</dbReference>
<evidence type="ECO:0000259" key="10">
    <source>
        <dbReference type="Pfam" id="PF07730"/>
    </source>
</evidence>
<comment type="caution">
    <text evidence="11">The sequence shown here is derived from an EMBL/GenBank/DDBJ whole genome shotgun (WGS) entry which is preliminary data.</text>
</comment>
<dbReference type="CDD" id="cd16917">
    <property type="entry name" value="HATPase_UhpB-NarQ-NarX-like"/>
    <property type="match status" value="1"/>
</dbReference>
<dbReference type="Gene3D" id="1.20.5.1930">
    <property type="match status" value="1"/>
</dbReference>
<dbReference type="GO" id="GO:0046983">
    <property type="term" value="F:protein dimerization activity"/>
    <property type="evidence" value="ECO:0007669"/>
    <property type="project" value="InterPro"/>
</dbReference>
<protein>
    <recommendedName>
        <fullName evidence="2">histidine kinase</fullName>
        <ecNumber evidence="2">2.7.13.3</ecNumber>
    </recommendedName>
</protein>
<dbReference type="GO" id="GO:0005524">
    <property type="term" value="F:ATP binding"/>
    <property type="evidence" value="ECO:0007669"/>
    <property type="project" value="UniProtKB-KW"/>
</dbReference>
<name>A0A263D2P3_9PSEU</name>
<feature type="transmembrane region" description="Helical" evidence="9">
    <location>
        <begin position="296"/>
        <end position="315"/>
    </location>
</feature>
<feature type="transmembrane region" description="Helical" evidence="9">
    <location>
        <begin position="219"/>
        <end position="236"/>
    </location>
</feature>
<evidence type="ECO:0000256" key="9">
    <source>
        <dbReference type="SAM" id="Phobius"/>
    </source>
</evidence>
<evidence type="ECO:0000256" key="1">
    <source>
        <dbReference type="ARBA" id="ARBA00000085"/>
    </source>
</evidence>
<dbReference type="Gene3D" id="3.30.565.10">
    <property type="entry name" value="Histidine kinase-like ATPase, C-terminal domain"/>
    <property type="match status" value="1"/>
</dbReference>
<keyword evidence="6 11" id="KW-0418">Kinase</keyword>
<dbReference type="Pfam" id="PF07730">
    <property type="entry name" value="HisKA_3"/>
    <property type="match status" value="1"/>
</dbReference>
<dbReference type="AlphaFoldDB" id="A0A263D2P3"/>
<accession>A0A263D2P3</accession>
<evidence type="ECO:0000256" key="8">
    <source>
        <dbReference type="ARBA" id="ARBA00023012"/>
    </source>
</evidence>
<comment type="catalytic activity">
    <reaction evidence="1">
        <text>ATP + protein L-histidine = ADP + protein N-phospho-L-histidine.</text>
        <dbReference type="EC" id="2.7.13.3"/>
    </reaction>
</comment>
<dbReference type="EMBL" id="NKYE01000007">
    <property type="protein sequence ID" value="OZM72744.1"/>
    <property type="molecule type" value="Genomic_DNA"/>
</dbReference>
<feature type="transmembrane region" description="Helical" evidence="9">
    <location>
        <begin position="69"/>
        <end position="88"/>
    </location>
</feature>
<evidence type="ECO:0000313" key="11">
    <source>
        <dbReference type="EMBL" id="OZM72744.1"/>
    </source>
</evidence>
<feature type="transmembrane region" description="Helical" evidence="9">
    <location>
        <begin position="14"/>
        <end position="35"/>
    </location>
</feature>
<keyword evidence="3" id="KW-0597">Phosphoprotein</keyword>
<dbReference type="InParanoid" id="A0A263D2P3"/>
<dbReference type="SUPFAM" id="SSF55874">
    <property type="entry name" value="ATPase domain of HSP90 chaperone/DNA topoisomerase II/histidine kinase"/>
    <property type="match status" value="1"/>
</dbReference>
<keyword evidence="12" id="KW-1185">Reference proteome</keyword>
<feature type="transmembrane region" description="Helical" evidence="9">
    <location>
        <begin position="47"/>
        <end position="63"/>
    </location>
</feature>
<dbReference type="InterPro" id="IPR050482">
    <property type="entry name" value="Sensor_HK_TwoCompSys"/>
</dbReference>
<keyword evidence="9" id="KW-0472">Membrane</keyword>
<dbReference type="Proteomes" id="UP000242444">
    <property type="component" value="Unassembled WGS sequence"/>
</dbReference>
<keyword evidence="7" id="KW-0067">ATP-binding</keyword>
<feature type="transmembrane region" description="Helical" evidence="9">
    <location>
        <begin position="122"/>
        <end position="141"/>
    </location>
</feature>
<dbReference type="PANTHER" id="PTHR24421:SF10">
    <property type="entry name" value="NITRATE_NITRITE SENSOR PROTEIN NARQ"/>
    <property type="match status" value="1"/>
</dbReference>
<keyword evidence="5" id="KW-0547">Nucleotide-binding</keyword>
<keyword evidence="4" id="KW-0808">Transferase</keyword>
<dbReference type="PANTHER" id="PTHR24421">
    <property type="entry name" value="NITRATE/NITRITE SENSOR PROTEIN NARX-RELATED"/>
    <property type="match status" value="1"/>
</dbReference>
<organism evidence="11 12">
    <name type="scientific">Amycolatopsis antarctica</name>
    <dbReference type="NCBI Taxonomy" id="1854586"/>
    <lineage>
        <taxon>Bacteria</taxon>
        <taxon>Bacillati</taxon>
        <taxon>Actinomycetota</taxon>
        <taxon>Actinomycetes</taxon>
        <taxon>Pseudonocardiales</taxon>
        <taxon>Pseudonocardiaceae</taxon>
        <taxon>Amycolatopsis</taxon>
    </lineage>
</organism>
<dbReference type="InterPro" id="IPR011712">
    <property type="entry name" value="Sig_transdc_His_kin_sub3_dim/P"/>
</dbReference>
<keyword evidence="8" id="KW-0902">Two-component regulatory system</keyword>
<dbReference type="GO" id="GO:0000155">
    <property type="term" value="F:phosphorelay sensor kinase activity"/>
    <property type="evidence" value="ECO:0007669"/>
    <property type="project" value="InterPro"/>
</dbReference>
<dbReference type="OrthoDB" id="227596at2"/>
<evidence type="ECO:0000256" key="7">
    <source>
        <dbReference type="ARBA" id="ARBA00022840"/>
    </source>
</evidence>